<proteinExistence type="predicted"/>
<dbReference type="GO" id="GO:0032259">
    <property type="term" value="P:methylation"/>
    <property type="evidence" value="ECO:0007669"/>
    <property type="project" value="UniProtKB-KW"/>
</dbReference>
<dbReference type="Gene3D" id="3.40.50.150">
    <property type="entry name" value="Vaccinia Virus protein VP39"/>
    <property type="match status" value="2"/>
</dbReference>
<keyword evidence="2" id="KW-0808">Transferase</keyword>
<dbReference type="HOGENOM" id="CLU_025854_1_1_11"/>
<dbReference type="PANTHER" id="PTHR24422">
    <property type="entry name" value="CHEMOTAXIS PROTEIN METHYLTRANSFERASE"/>
    <property type="match status" value="1"/>
</dbReference>
<accession>D3EZT0</accession>
<sequence precursor="true">MATQQLPATAVDADRLALARVSALPLHVFRDEHLATQLRRALAAEHVADLRALTSRIAADPAARARFRRSIAVSVSGPFRDPQQFTLLERELLPPLLEQSGRVRVWSAGCADGSELVSLGRVLRKLGALDRAQLLGSDLLEENLVRARRADLDVPPEIRMRLRWEQRDLVTAPPPPGSWRLVLCRNVAIYFTPAARTQLEHTLASALAPGGVLLLGRSERLRDPAALGLVPAGPNAYRRTT</sequence>
<name>D3EZT0_CONWI</name>
<feature type="domain" description="CheR-type methyltransferase" evidence="1">
    <location>
        <begin position="18"/>
        <end position="241"/>
    </location>
</feature>
<dbReference type="SUPFAM" id="SSF53335">
    <property type="entry name" value="S-adenosyl-L-methionine-dependent methyltransferases"/>
    <property type="match status" value="1"/>
</dbReference>
<dbReference type="AlphaFoldDB" id="D3EZT0"/>
<dbReference type="PROSITE" id="PS50123">
    <property type="entry name" value="CHER"/>
    <property type="match status" value="1"/>
</dbReference>
<dbReference type="InterPro" id="IPR022642">
    <property type="entry name" value="CheR_C"/>
</dbReference>
<dbReference type="RefSeq" id="WP_012936969.1">
    <property type="nucleotide sequence ID" value="NC_013739.1"/>
</dbReference>
<dbReference type="GO" id="GO:0008757">
    <property type="term" value="F:S-adenosylmethionine-dependent methyltransferase activity"/>
    <property type="evidence" value="ECO:0007669"/>
    <property type="project" value="InterPro"/>
</dbReference>
<protein>
    <submittedName>
        <fullName evidence="2">MCP methyltransferase, CheR-type</fullName>
    </submittedName>
</protein>
<dbReference type="EMBL" id="CP001854">
    <property type="protein sequence ID" value="ADB53918.1"/>
    <property type="molecule type" value="Genomic_DNA"/>
</dbReference>
<dbReference type="PANTHER" id="PTHR24422:SF27">
    <property type="entry name" value="PROTEIN-GLUTAMATE O-METHYLTRANSFERASE"/>
    <property type="match status" value="1"/>
</dbReference>
<dbReference type="Pfam" id="PF01739">
    <property type="entry name" value="CheR"/>
    <property type="match status" value="2"/>
</dbReference>
<evidence type="ECO:0000313" key="3">
    <source>
        <dbReference type="Proteomes" id="UP000008229"/>
    </source>
</evidence>
<dbReference type="CDD" id="cd02440">
    <property type="entry name" value="AdoMet_MTases"/>
    <property type="match status" value="1"/>
</dbReference>
<keyword evidence="2" id="KW-0489">Methyltransferase</keyword>
<evidence type="ECO:0000313" key="2">
    <source>
        <dbReference type="EMBL" id="ADB53918.1"/>
    </source>
</evidence>
<dbReference type="SMART" id="SM00138">
    <property type="entry name" value="MeTrc"/>
    <property type="match status" value="1"/>
</dbReference>
<dbReference type="InterPro" id="IPR050903">
    <property type="entry name" value="Bact_Chemotaxis_MeTrfase"/>
</dbReference>
<evidence type="ECO:0000259" key="1">
    <source>
        <dbReference type="PROSITE" id="PS50123"/>
    </source>
</evidence>
<organism evidence="2 3">
    <name type="scientific">Conexibacter woesei (strain DSM 14684 / CCUG 47730 / CIP 108061 / JCM 11494 / NBRC 100937 / ID131577)</name>
    <dbReference type="NCBI Taxonomy" id="469383"/>
    <lineage>
        <taxon>Bacteria</taxon>
        <taxon>Bacillati</taxon>
        <taxon>Actinomycetota</taxon>
        <taxon>Thermoleophilia</taxon>
        <taxon>Solirubrobacterales</taxon>
        <taxon>Conexibacteraceae</taxon>
        <taxon>Conexibacter</taxon>
    </lineage>
</organism>
<dbReference type="STRING" id="469383.Cwoe_5513"/>
<keyword evidence="3" id="KW-1185">Reference proteome</keyword>
<reference evidence="2 3" key="1">
    <citation type="journal article" date="2010" name="Stand. Genomic Sci.">
        <title>Complete genome sequence of Conexibacter woesei type strain (ID131577).</title>
        <authorList>
            <person name="Pukall R."/>
            <person name="Lapidus A."/>
            <person name="Glavina Del Rio T."/>
            <person name="Copeland A."/>
            <person name="Tice H."/>
            <person name="Cheng J.-F."/>
            <person name="Lucas S."/>
            <person name="Chen F."/>
            <person name="Nolan M."/>
            <person name="Bruce D."/>
            <person name="Goodwin L."/>
            <person name="Pitluck S."/>
            <person name="Mavromatis K."/>
            <person name="Ivanova N."/>
            <person name="Ovchinnikova G."/>
            <person name="Pati A."/>
            <person name="Chen A."/>
            <person name="Palaniappan K."/>
            <person name="Land M."/>
            <person name="Hauser L."/>
            <person name="Chang Y.-J."/>
            <person name="Jeffries C.D."/>
            <person name="Chain P."/>
            <person name="Meincke L."/>
            <person name="Sims D."/>
            <person name="Brettin T."/>
            <person name="Detter J.C."/>
            <person name="Rohde M."/>
            <person name="Goeker M."/>
            <person name="Bristow J."/>
            <person name="Eisen J.A."/>
            <person name="Markowitz V."/>
            <person name="Kyrpides N.C."/>
            <person name="Klenk H.-P."/>
            <person name="Hugenholtz P."/>
        </authorList>
    </citation>
    <scope>NUCLEOTIDE SEQUENCE [LARGE SCALE GENOMIC DNA]</scope>
    <source>
        <strain evidence="3">DSM 14684 / CIP 108061 / JCM 11494 / NBRC 100937 / ID131577</strain>
    </source>
</reference>
<dbReference type="Proteomes" id="UP000008229">
    <property type="component" value="Chromosome"/>
</dbReference>
<dbReference type="InterPro" id="IPR029063">
    <property type="entry name" value="SAM-dependent_MTases_sf"/>
</dbReference>
<dbReference type="InterPro" id="IPR000780">
    <property type="entry name" value="CheR_MeTrfase"/>
</dbReference>
<dbReference type="OrthoDB" id="9816309at2"/>
<gene>
    <name evidence="2" type="ordered locus">Cwoe_5513</name>
</gene>
<dbReference type="eggNOG" id="COG1352">
    <property type="taxonomic scope" value="Bacteria"/>
</dbReference>
<dbReference type="KEGG" id="cwo:Cwoe_5513"/>
<reference evidence="3" key="2">
    <citation type="submission" date="2010-01" db="EMBL/GenBank/DDBJ databases">
        <title>The complete genome of Conexibacter woesei DSM 14684.</title>
        <authorList>
            <consortium name="US DOE Joint Genome Institute (JGI-PGF)"/>
            <person name="Lucas S."/>
            <person name="Copeland A."/>
            <person name="Lapidus A."/>
            <person name="Glavina del Rio T."/>
            <person name="Dalin E."/>
            <person name="Tice H."/>
            <person name="Bruce D."/>
            <person name="Goodwin L."/>
            <person name="Pitluck S."/>
            <person name="Kyrpides N."/>
            <person name="Mavromatis K."/>
            <person name="Ivanova N."/>
            <person name="Mikhailova N."/>
            <person name="Chertkov O."/>
            <person name="Brettin T."/>
            <person name="Detter J.C."/>
            <person name="Han C."/>
            <person name="Larimer F."/>
            <person name="Land M."/>
            <person name="Hauser L."/>
            <person name="Markowitz V."/>
            <person name="Cheng J.-F."/>
            <person name="Hugenholtz P."/>
            <person name="Woyke T."/>
            <person name="Wu D."/>
            <person name="Pukall R."/>
            <person name="Steenblock K."/>
            <person name="Schneider S."/>
            <person name="Klenk H.-P."/>
            <person name="Eisen J.A."/>
        </authorList>
    </citation>
    <scope>NUCLEOTIDE SEQUENCE [LARGE SCALE GENOMIC DNA]</scope>
    <source>
        <strain evidence="3">DSM 14684 / CIP 108061 / JCM 11494 / NBRC 100937 / ID131577</strain>
    </source>
</reference>